<dbReference type="AlphaFoldDB" id="A0A4C1T268"/>
<organism evidence="1 2">
    <name type="scientific">Eumeta variegata</name>
    <name type="common">Bagworm moth</name>
    <name type="synonym">Eumeta japonica</name>
    <dbReference type="NCBI Taxonomy" id="151549"/>
    <lineage>
        <taxon>Eukaryota</taxon>
        <taxon>Metazoa</taxon>
        <taxon>Ecdysozoa</taxon>
        <taxon>Arthropoda</taxon>
        <taxon>Hexapoda</taxon>
        <taxon>Insecta</taxon>
        <taxon>Pterygota</taxon>
        <taxon>Neoptera</taxon>
        <taxon>Endopterygota</taxon>
        <taxon>Lepidoptera</taxon>
        <taxon>Glossata</taxon>
        <taxon>Ditrysia</taxon>
        <taxon>Tineoidea</taxon>
        <taxon>Psychidae</taxon>
        <taxon>Oiketicinae</taxon>
        <taxon>Eumeta</taxon>
    </lineage>
</organism>
<accession>A0A4C1T268</accession>
<evidence type="ECO:0000313" key="2">
    <source>
        <dbReference type="Proteomes" id="UP000299102"/>
    </source>
</evidence>
<dbReference type="EMBL" id="BGZK01000031">
    <property type="protein sequence ID" value="GBP08512.1"/>
    <property type="molecule type" value="Genomic_DNA"/>
</dbReference>
<protein>
    <submittedName>
        <fullName evidence="1">Uncharacterized protein</fullName>
    </submittedName>
</protein>
<evidence type="ECO:0000313" key="1">
    <source>
        <dbReference type="EMBL" id="GBP08512.1"/>
    </source>
</evidence>
<keyword evidence="2" id="KW-1185">Reference proteome</keyword>
<gene>
    <name evidence="1" type="ORF">EVAR_77191_1</name>
</gene>
<name>A0A4C1T268_EUMVA</name>
<comment type="caution">
    <text evidence="1">The sequence shown here is derived from an EMBL/GenBank/DDBJ whole genome shotgun (WGS) entry which is preliminary data.</text>
</comment>
<dbReference type="Proteomes" id="UP000299102">
    <property type="component" value="Unassembled WGS sequence"/>
</dbReference>
<sequence>MSHKARLASNGLITAARNAVADKLLTGGPAGRIGDLLQPQRSPIATRALSTASHGFELLLAMKHHARRLKLRDQFRDGRSSTAVYNKNIDPVRRTIITGMCSTMRFRHP</sequence>
<reference evidence="1 2" key="1">
    <citation type="journal article" date="2019" name="Commun. Biol.">
        <title>The bagworm genome reveals a unique fibroin gene that provides high tensile strength.</title>
        <authorList>
            <person name="Kono N."/>
            <person name="Nakamura H."/>
            <person name="Ohtoshi R."/>
            <person name="Tomita M."/>
            <person name="Numata K."/>
            <person name="Arakawa K."/>
        </authorList>
    </citation>
    <scope>NUCLEOTIDE SEQUENCE [LARGE SCALE GENOMIC DNA]</scope>
</reference>
<proteinExistence type="predicted"/>